<evidence type="ECO:0000313" key="11">
    <source>
        <dbReference type="Proteomes" id="UP001597368"/>
    </source>
</evidence>
<feature type="transmembrane region" description="Helical" evidence="8">
    <location>
        <begin position="74"/>
        <end position="96"/>
    </location>
</feature>
<dbReference type="GO" id="GO:0016757">
    <property type="term" value="F:glycosyltransferase activity"/>
    <property type="evidence" value="ECO:0007669"/>
    <property type="project" value="UniProtKB-KW"/>
</dbReference>
<feature type="domain" description="Glycosyltransferase RgtA/B/C/D-like" evidence="9">
    <location>
        <begin position="58"/>
        <end position="200"/>
    </location>
</feature>
<dbReference type="Pfam" id="PF13231">
    <property type="entry name" value="PMT_2"/>
    <property type="match status" value="1"/>
</dbReference>
<evidence type="ECO:0000256" key="3">
    <source>
        <dbReference type="ARBA" id="ARBA00022676"/>
    </source>
</evidence>
<evidence type="ECO:0000256" key="5">
    <source>
        <dbReference type="ARBA" id="ARBA00022692"/>
    </source>
</evidence>
<keyword evidence="3 10" id="KW-0328">Glycosyltransferase</keyword>
<feature type="transmembrane region" description="Helical" evidence="8">
    <location>
        <begin position="294"/>
        <end position="313"/>
    </location>
</feature>
<evidence type="ECO:0000256" key="2">
    <source>
        <dbReference type="ARBA" id="ARBA00022475"/>
    </source>
</evidence>
<evidence type="ECO:0000256" key="1">
    <source>
        <dbReference type="ARBA" id="ARBA00004651"/>
    </source>
</evidence>
<keyword evidence="7 8" id="KW-0472">Membrane</keyword>
<sequence length="473" mass="50069">MRHPSFACAIIAFCLGLWGLTGPSMWVDEVVTADLATRSTRQMMTMLSQVDAVHGLYYLIAKGVAELAGQAGEAVLRLPSVVAITAACAGLAAVGYRLGGRGVGLAAGLLFAALPVAAQYAHEARSYPLVAMLAVAATWLLVRGIQDGGRRWFAGYALVLALMGAFNLVALSLVAAHAVTMLWTRPARRTALAWLAAAAAGGLATLPLVLIAYPQKGAVAFVPAPALRGLWTAMCGLAGSAVGAVALVALIGAGVWHDRGRKVGVAAVALPWMVAPSVALLAVLPFQSLFLPRYLFFCVPGWALAAAMGIVSLRPAPRVAAFAGLAALLVPANVAARANDAKPMDVRAAADVLNRHARAGDLIVYVPRWPRLMWAAYPGPGSRLRDVTMRKSPRRAGTLVGLDARTTKVAERLDAGRRVWLLRIGDPSGEVERLQRIRREQIRAAGGYAVAGRWRFTGARVTLFERPIPWPVR</sequence>
<keyword evidence="6 8" id="KW-1133">Transmembrane helix</keyword>
<dbReference type="EMBL" id="JBHUFV010000015">
    <property type="protein sequence ID" value="MFD1931424.1"/>
    <property type="molecule type" value="Genomic_DNA"/>
</dbReference>
<dbReference type="InterPro" id="IPR038731">
    <property type="entry name" value="RgtA/B/C-like"/>
</dbReference>
<feature type="transmembrane region" description="Helical" evidence="8">
    <location>
        <begin position="319"/>
        <end position="336"/>
    </location>
</feature>
<feature type="transmembrane region" description="Helical" evidence="8">
    <location>
        <begin position="103"/>
        <end position="121"/>
    </location>
</feature>
<feature type="transmembrane region" description="Helical" evidence="8">
    <location>
        <begin position="127"/>
        <end position="145"/>
    </location>
</feature>
<gene>
    <name evidence="10" type="ORF">ACFSKW_08050</name>
</gene>
<dbReference type="PANTHER" id="PTHR33908:SF3">
    <property type="entry name" value="UNDECAPRENYL PHOSPHATE-ALPHA-4-AMINO-4-DEOXY-L-ARABINOSE ARABINOSYL TRANSFERASE"/>
    <property type="match status" value="1"/>
</dbReference>
<dbReference type="InterPro" id="IPR050297">
    <property type="entry name" value="LipidA_mod_glycosyltrf_83"/>
</dbReference>
<evidence type="ECO:0000256" key="6">
    <source>
        <dbReference type="ARBA" id="ARBA00022989"/>
    </source>
</evidence>
<proteinExistence type="predicted"/>
<keyword evidence="11" id="KW-1185">Reference proteome</keyword>
<evidence type="ECO:0000259" key="9">
    <source>
        <dbReference type="Pfam" id="PF13231"/>
    </source>
</evidence>
<keyword evidence="2" id="KW-1003">Cell membrane</keyword>
<organism evidence="10 11">
    <name type="scientific">Nonomuraea mangrovi</name>
    <dbReference type="NCBI Taxonomy" id="2316207"/>
    <lineage>
        <taxon>Bacteria</taxon>
        <taxon>Bacillati</taxon>
        <taxon>Actinomycetota</taxon>
        <taxon>Actinomycetes</taxon>
        <taxon>Streptosporangiales</taxon>
        <taxon>Streptosporangiaceae</taxon>
        <taxon>Nonomuraea</taxon>
    </lineage>
</organism>
<protein>
    <submittedName>
        <fullName evidence="10">Glycosyltransferase family 39 protein</fullName>
        <ecNumber evidence="10">2.4.-.-</ecNumber>
    </submittedName>
</protein>
<dbReference type="EC" id="2.4.-.-" evidence="10"/>
<evidence type="ECO:0000313" key="10">
    <source>
        <dbReference type="EMBL" id="MFD1931424.1"/>
    </source>
</evidence>
<dbReference type="PANTHER" id="PTHR33908">
    <property type="entry name" value="MANNOSYLTRANSFERASE YKCB-RELATED"/>
    <property type="match status" value="1"/>
</dbReference>
<feature type="transmembrane region" description="Helical" evidence="8">
    <location>
        <begin position="157"/>
        <end position="179"/>
    </location>
</feature>
<keyword evidence="4 10" id="KW-0808">Transferase</keyword>
<keyword evidence="5 8" id="KW-0812">Transmembrane</keyword>
<reference evidence="11" key="1">
    <citation type="journal article" date="2019" name="Int. J. Syst. Evol. Microbiol.">
        <title>The Global Catalogue of Microorganisms (GCM) 10K type strain sequencing project: providing services to taxonomists for standard genome sequencing and annotation.</title>
        <authorList>
            <consortium name="The Broad Institute Genomics Platform"/>
            <consortium name="The Broad Institute Genome Sequencing Center for Infectious Disease"/>
            <person name="Wu L."/>
            <person name="Ma J."/>
        </authorList>
    </citation>
    <scope>NUCLEOTIDE SEQUENCE [LARGE SCALE GENOMIC DNA]</scope>
    <source>
        <strain evidence="11">ICMP 6774ER</strain>
    </source>
</reference>
<comment type="subcellular location">
    <subcellularLocation>
        <location evidence="1">Cell membrane</location>
        <topology evidence="1">Multi-pass membrane protein</topology>
    </subcellularLocation>
</comment>
<feature type="transmembrane region" description="Helical" evidence="8">
    <location>
        <begin position="263"/>
        <end position="282"/>
    </location>
</feature>
<dbReference type="Proteomes" id="UP001597368">
    <property type="component" value="Unassembled WGS sequence"/>
</dbReference>
<accession>A0ABW4SSS4</accession>
<evidence type="ECO:0000256" key="7">
    <source>
        <dbReference type="ARBA" id="ARBA00023136"/>
    </source>
</evidence>
<name>A0ABW4SSS4_9ACTN</name>
<dbReference type="RefSeq" id="WP_379570740.1">
    <property type="nucleotide sequence ID" value="NZ_JBHUFV010000015.1"/>
</dbReference>
<evidence type="ECO:0000256" key="4">
    <source>
        <dbReference type="ARBA" id="ARBA00022679"/>
    </source>
</evidence>
<feature type="transmembrane region" description="Helical" evidence="8">
    <location>
        <begin position="191"/>
        <end position="213"/>
    </location>
</feature>
<evidence type="ECO:0000256" key="8">
    <source>
        <dbReference type="SAM" id="Phobius"/>
    </source>
</evidence>
<comment type="caution">
    <text evidence="10">The sequence shown here is derived from an EMBL/GenBank/DDBJ whole genome shotgun (WGS) entry which is preliminary data.</text>
</comment>
<feature type="transmembrane region" description="Helical" evidence="8">
    <location>
        <begin position="234"/>
        <end position="257"/>
    </location>
</feature>